<keyword evidence="3 5" id="KW-0863">Zinc-finger</keyword>
<dbReference type="InterPro" id="IPR029045">
    <property type="entry name" value="ClpP/crotonase-like_dom_sf"/>
</dbReference>
<evidence type="ECO:0000256" key="4">
    <source>
        <dbReference type="ARBA" id="ARBA00023098"/>
    </source>
</evidence>
<keyword evidence="5" id="KW-0547">Nucleotide-binding</keyword>
<name>A0A7X1Z6J1_9LACT</name>
<sequence>MVHFREKHNIKIKPRDYENDVLLNLPHVPDKMFIKCPHCKCSIYSGDIGIEKICPKCSYNFRITASERLKITVDIDSFNELFEGIKSDNPIGFPNYLEKLEELRMKTGLDEAVLTGKASIDDQKILIGIMDSRFIMGSMGRLVGEKITKLFELATVEHLPVIIFTASGGARMQEGIISLMQMEKISAAVQRHSSAGLLYISILTDPTTGEVTASFAMQGDIILAEPGALIGFAGKRVINETLRRDLPENFQKSEYLLEHGFVDTVMDRKQMKETLSLLLSLHSKGKK</sequence>
<keyword evidence="5" id="KW-0275">Fatty acid biosynthesis</keyword>
<evidence type="ECO:0000256" key="1">
    <source>
        <dbReference type="ARBA" id="ARBA00022516"/>
    </source>
</evidence>
<comment type="function">
    <text evidence="5">Component of the acetyl coenzyme A carboxylase (ACC) complex. Biotin carboxylase (BC) catalyzes the carboxylation of biotin on its carrier protein (BCCP) and then the CO(2) group is transferred by the transcarboxylase to acetyl-CoA to form malonyl-CoA.</text>
</comment>
<dbReference type="EMBL" id="WITJ01000001">
    <property type="protein sequence ID" value="MQW38516.1"/>
    <property type="molecule type" value="Genomic_DNA"/>
</dbReference>
<dbReference type="GO" id="GO:0009317">
    <property type="term" value="C:acetyl-CoA carboxylase complex"/>
    <property type="evidence" value="ECO:0007669"/>
    <property type="project" value="InterPro"/>
</dbReference>
<dbReference type="NCBIfam" id="TIGR00515">
    <property type="entry name" value="accD"/>
    <property type="match status" value="1"/>
</dbReference>
<dbReference type="RefSeq" id="WP_153494799.1">
    <property type="nucleotide sequence ID" value="NZ_CBCRWP010000008.1"/>
</dbReference>
<dbReference type="GO" id="GO:0016743">
    <property type="term" value="F:carboxyl- or carbamoyltransferase activity"/>
    <property type="evidence" value="ECO:0007669"/>
    <property type="project" value="UniProtKB-UniRule"/>
</dbReference>
<dbReference type="AlphaFoldDB" id="A0A7X1Z6J1"/>
<reference evidence="7 8" key="1">
    <citation type="submission" date="2019-10" db="EMBL/GenBank/DDBJ databases">
        <authorList>
            <person name="Dong K."/>
        </authorList>
    </citation>
    <scope>NUCLEOTIDE SEQUENCE [LARGE SCALE GENOMIC DNA]</scope>
    <source>
        <strain evidence="7 8">DSM 28960</strain>
    </source>
</reference>
<comment type="caution">
    <text evidence="5">Lacks conserved residue(s) required for the propagation of feature annotation.</text>
</comment>
<dbReference type="InterPro" id="IPR011762">
    <property type="entry name" value="COA_CT_N"/>
</dbReference>
<dbReference type="Proteomes" id="UP000439550">
    <property type="component" value="Unassembled WGS sequence"/>
</dbReference>
<keyword evidence="5" id="KW-0276">Fatty acid metabolism</keyword>
<dbReference type="GO" id="GO:0006633">
    <property type="term" value="P:fatty acid biosynthetic process"/>
    <property type="evidence" value="ECO:0007669"/>
    <property type="project" value="UniProtKB-KW"/>
</dbReference>
<accession>A0A7X1Z6J1</accession>
<comment type="similarity">
    <text evidence="5">Belongs to the AccD/PCCB family.</text>
</comment>
<feature type="binding site" evidence="5">
    <location>
        <position position="41"/>
    </location>
    <ligand>
        <name>Zn(2+)</name>
        <dbReference type="ChEBI" id="CHEBI:29105"/>
    </ligand>
</feature>
<comment type="pathway">
    <text evidence="5">Lipid metabolism; malonyl-CoA biosynthesis; malonyl-CoA from acetyl-CoA: step 1/1.</text>
</comment>
<keyword evidence="2 5" id="KW-0808">Transferase</keyword>
<dbReference type="PANTHER" id="PTHR42995">
    <property type="entry name" value="ACETYL-COENZYME A CARBOXYLASE CARBOXYL TRANSFERASE SUBUNIT BETA, CHLOROPLASTIC"/>
    <property type="match status" value="1"/>
</dbReference>
<dbReference type="GO" id="GO:0008270">
    <property type="term" value="F:zinc ion binding"/>
    <property type="evidence" value="ECO:0007669"/>
    <property type="project" value="UniProtKB-UniRule"/>
</dbReference>
<dbReference type="Pfam" id="PF01039">
    <property type="entry name" value="Carboxyl_trans"/>
    <property type="match status" value="1"/>
</dbReference>
<evidence type="ECO:0000313" key="7">
    <source>
        <dbReference type="EMBL" id="MQW38516.1"/>
    </source>
</evidence>
<keyword evidence="5" id="KW-0963">Cytoplasm</keyword>
<organism evidence="7 8">
    <name type="scientific">Lactococcus hircilactis</name>
    <dbReference type="NCBI Taxonomy" id="1494462"/>
    <lineage>
        <taxon>Bacteria</taxon>
        <taxon>Bacillati</taxon>
        <taxon>Bacillota</taxon>
        <taxon>Bacilli</taxon>
        <taxon>Lactobacillales</taxon>
        <taxon>Streptococcaceae</taxon>
        <taxon>Lactococcus</taxon>
    </lineage>
</organism>
<keyword evidence="5" id="KW-0067">ATP-binding</keyword>
<evidence type="ECO:0000259" key="6">
    <source>
        <dbReference type="PROSITE" id="PS50980"/>
    </source>
</evidence>
<dbReference type="InterPro" id="IPR000438">
    <property type="entry name" value="Acetyl_CoA_COase_Trfase_b_su"/>
</dbReference>
<keyword evidence="4 5" id="KW-0443">Lipid metabolism</keyword>
<evidence type="ECO:0000256" key="2">
    <source>
        <dbReference type="ARBA" id="ARBA00022679"/>
    </source>
</evidence>
<dbReference type="Gene3D" id="3.90.226.10">
    <property type="entry name" value="2-enoyl-CoA Hydratase, Chain A, domain 1"/>
    <property type="match status" value="1"/>
</dbReference>
<feature type="binding site" evidence="5">
    <location>
        <position position="36"/>
    </location>
    <ligand>
        <name>Zn(2+)</name>
        <dbReference type="ChEBI" id="CHEBI:29105"/>
    </ligand>
</feature>
<feature type="binding site" evidence="5">
    <location>
        <position position="57"/>
    </location>
    <ligand>
        <name>Zn(2+)</name>
        <dbReference type="ChEBI" id="CHEBI:29105"/>
    </ligand>
</feature>
<dbReference type="PROSITE" id="PS50980">
    <property type="entry name" value="COA_CT_NTER"/>
    <property type="match status" value="1"/>
</dbReference>
<proteinExistence type="inferred from homology"/>
<dbReference type="PANTHER" id="PTHR42995:SF5">
    <property type="entry name" value="ACETYL-COENZYME A CARBOXYLASE CARBOXYL TRANSFERASE SUBUNIT BETA, CHLOROPLASTIC"/>
    <property type="match status" value="1"/>
</dbReference>
<comment type="subcellular location">
    <subcellularLocation>
        <location evidence="5">Cytoplasm</location>
    </subcellularLocation>
</comment>
<feature type="binding site" evidence="5">
    <location>
        <position position="54"/>
    </location>
    <ligand>
        <name>Zn(2+)</name>
        <dbReference type="ChEBI" id="CHEBI:29105"/>
    </ligand>
</feature>
<dbReference type="GO" id="GO:0005524">
    <property type="term" value="F:ATP binding"/>
    <property type="evidence" value="ECO:0007669"/>
    <property type="project" value="UniProtKB-KW"/>
</dbReference>
<dbReference type="PRINTS" id="PR01070">
    <property type="entry name" value="ACCCTRFRASEB"/>
</dbReference>
<comment type="caution">
    <text evidence="7">The sequence shown here is derived from an EMBL/GenBank/DDBJ whole genome shotgun (WGS) entry which is preliminary data.</text>
</comment>
<dbReference type="GO" id="GO:0003989">
    <property type="term" value="F:acetyl-CoA carboxylase activity"/>
    <property type="evidence" value="ECO:0007669"/>
    <property type="project" value="InterPro"/>
</dbReference>
<dbReference type="InterPro" id="IPR034733">
    <property type="entry name" value="AcCoA_carboxyl_beta"/>
</dbReference>
<evidence type="ECO:0000256" key="3">
    <source>
        <dbReference type="ARBA" id="ARBA00022771"/>
    </source>
</evidence>
<keyword evidence="5" id="KW-0479">Metal-binding</keyword>
<comment type="catalytic activity">
    <reaction evidence="5">
        <text>N(6)-carboxybiotinyl-L-lysyl-[protein] + acetyl-CoA = N(6)-biotinyl-L-lysyl-[protein] + malonyl-CoA</text>
        <dbReference type="Rhea" id="RHEA:54728"/>
        <dbReference type="Rhea" id="RHEA-COMP:10505"/>
        <dbReference type="Rhea" id="RHEA-COMP:10506"/>
        <dbReference type="ChEBI" id="CHEBI:57288"/>
        <dbReference type="ChEBI" id="CHEBI:57384"/>
        <dbReference type="ChEBI" id="CHEBI:83144"/>
        <dbReference type="ChEBI" id="CHEBI:83145"/>
        <dbReference type="EC" id="2.1.3.15"/>
    </reaction>
</comment>
<dbReference type="OrthoDB" id="9772975at2"/>
<gene>
    <name evidence="5" type="primary">accD</name>
    <name evidence="7" type="ORF">GHI93_00945</name>
</gene>
<dbReference type="UniPathway" id="UPA00655">
    <property type="reaction ID" value="UER00711"/>
</dbReference>
<dbReference type="HAMAP" id="MF_01395">
    <property type="entry name" value="AcetylCoA_CT_beta"/>
    <property type="match status" value="1"/>
</dbReference>
<evidence type="ECO:0000313" key="8">
    <source>
        <dbReference type="Proteomes" id="UP000439550"/>
    </source>
</evidence>
<comment type="cofactor">
    <cofactor evidence="5">
        <name>Zn(2+)</name>
        <dbReference type="ChEBI" id="CHEBI:29105"/>
    </cofactor>
    <text evidence="5">Binds 1 zinc ion per subunit.</text>
</comment>
<evidence type="ECO:0000256" key="5">
    <source>
        <dbReference type="HAMAP-Rule" id="MF_01395"/>
    </source>
</evidence>
<keyword evidence="8" id="KW-1185">Reference proteome</keyword>
<comment type="subunit">
    <text evidence="5">Acetyl-CoA carboxylase is a heterohexamer composed of biotin carboxyl carrier protein (AccB), biotin carboxylase (AccC) and two subunits each of ACCase subunit alpha (AccA) and ACCase subunit beta (AccD).</text>
</comment>
<keyword evidence="1 5" id="KW-0444">Lipid biosynthesis</keyword>
<dbReference type="EC" id="2.1.3.15" evidence="5"/>
<dbReference type="SUPFAM" id="SSF52096">
    <property type="entry name" value="ClpP/crotonase"/>
    <property type="match status" value="1"/>
</dbReference>
<keyword evidence="7" id="KW-0436">Ligase</keyword>
<protein>
    <recommendedName>
        <fullName evidence="5">Acetyl-coenzyme A carboxylase carboxyl transferase subunit beta</fullName>
        <shortName evidence="5">ACCase subunit beta</shortName>
        <shortName evidence="5">Acetyl-CoA carboxylase carboxyltransferase subunit beta</shortName>
        <ecNumber evidence="5">2.1.3.15</ecNumber>
    </recommendedName>
</protein>
<dbReference type="GO" id="GO:2001295">
    <property type="term" value="P:malonyl-CoA biosynthetic process"/>
    <property type="evidence" value="ECO:0007669"/>
    <property type="project" value="UniProtKB-UniRule"/>
</dbReference>
<keyword evidence="5" id="KW-0862">Zinc</keyword>
<feature type="domain" description="CoA carboxyltransferase N-terminal" evidence="6">
    <location>
        <begin position="32"/>
        <end position="287"/>
    </location>
</feature>